<accession>Q07LC6</accession>
<dbReference type="STRING" id="316055.RPE_3325"/>
<dbReference type="AlphaFoldDB" id="Q07LC6"/>
<evidence type="ECO:0000256" key="2">
    <source>
        <dbReference type="SAM" id="SignalP"/>
    </source>
</evidence>
<reference evidence="3" key="1">
    <citation type="submission" date="2006-09" db="EMBL/GenBank/DDBJ databases">
        <title>Complete sequence of Rhodopseudomonas palustris BisA53.</title>
        <authorList>
            <consortium name="US DOE Joint Genome Institute"/>
            <person name="Copeland A."/>
            <person name="Lucas S."/>
            <person name="Lapidus A."/>
            <person name="Barry K."/>
            <person name="Detter J.C."/>
            <person name="Glavina del Rio T."/>
            <person name="Hammon N."/>
            <person name="Israni S."/>
            <person name="Dalin E."/>
            <person name="Tice H."/>
            <person name="Pitluck S."/>
            <person name="Chain P."/>
            <person name="Malfatti S."/>
            <person name="Shin M."/>
            <person name="Vergez L."/>
            <person name="Schmutz J."/>
            <person name="Larimer F."/>
            <person name="Land M."/>
            <person name="Hauser L."/>
            <person name="Pelletier D.A."/>
            <person name="Kyrpides N."/>
            <person name="Kim E."/>
            <person name="Harwood C.S."/>
            <person name="Oda Y."/>
            <person name="Richardson P."/>
        </authorList>
    </citation>
    <scope>NUCLEOTIDE SEQUENCE [LARGE SCALE GENOMIC DNA]</scope>
    <source>
        <strain evidence="3">BisA53</strain>
    </source>
</reference>
<proteinExistence type="predicted"/>
<dbReference type="HOGENOM" id="CLU_2194920_0_0_5"/>
<keyword evidence="2" id="KW-0732">Signal</keyword>
<feature type="region of interest" description="Disordered" evidence="1">
    <location>
        <begin position="85"/>
        <end position="107"/>
    </location>
</feature>
<feature type="chain" id="PRO_5004166212" evidence="2">
    <location>
        <begin position="25"/>
        <end position="107"/>
    </location>
</feature>
<evidence type="ECO:0000256" key="1">
    <source>
        <dbReference type="SAM" id="MobiDB-lite"/>
    </source>
</evidence>
<organism evidence="3">
    <name type="scientific">Rhodopseudomonas palustris (strain BisA53)</name>
    <dbReference type="NCBI Taxonomy" id="316055"/>
    <lineage>
        <taxon>Bacteria</taxon>
        <taxon>Pseudomonadati</taxon>
        <taxon>Pseudomonadota</taxon>
        <taxon>Alphaproteobacteria</taxon>
        <taxon>Hyphomicrobiales</taxon>
        <taxon>Nitrobacteraceae</taxon>
        <taxon>Rhodopseudomonas</taxon>
    </lineage>
</organism>
<dbReference type="KEGG" id="rpe:RPE_3325"/>
<dbReference type="OrthoDB" id="8457022at2"/>
<name>Q07LC6_RHOP5</name>
<dbReference type="NCBIfam" id="NF047412">
    <property type="entry name" value="sig_GCG_CRPN_rpt"/>
    <property type="match status" value="1"/>
</dbReference>
<feature type="compositionally biased region" description="Basic and acidic residues" evidence="1">
    <location>
        <begin position="85"/>
        <end position="99"/>
    </location>
</feature>
<sequence>MRRLLLKAAVLMGALSLGGGSAPAMPLGGVLHAPAVTQADWQCGRGWHVTAWGDCRPDRRLDYRFSSWPYRYDGYRAYDWTYDHGRRHDHPWQDDDAPRGYDWTWDE</sequence>
<feature type="signal peptide" evidence="2">
    <location>
        <begin position="1"/>
        <end position="24"/>
    </location>
</feature>
<protein>
    <submittedName>
        <fullName evidence="3">Uncharacterized protein</fullName>
    </submittedName>
</protein>
<dbReference type="eggNOG" id="ENOG502ZEVW">
    <property type="taxonomic scope" value="Bacteria"/>
</dbReference>
<gene>
    <name evidence="3" type="ordered locus">RPE_3325</name>
</gene>
<evidence type="ECO:0000313" key="3">
    <source>
        <dbReference type="EMBL" id="ABJ07258.1"/>
    </source>
</evidence>
<dbReference type="InterPro" id="IPR058110">
    <property type="entry name" value="GCG_CRPN_dom"/>
</dbReference>
<dbReference type="EMBL" id="CP000463">
    <property type="protein sequence ID" value="ABJ07258.1"/>
    <property type="molecule type" value="Genomic_DNA"/>
</dbReference>